<dbReference type="InterPro" id="IPR051532">
    <property type="entry name" value="Ester_Hydrolysis_Enzymes"/>
</dbReference>
<dbReference type="KEGG" id="anf:AQPE_3702"/>
<evidence type="ECO:0000313" key="3">
    <source>
        <dbReference type="Proteomes" id="UP001193389"/>
    </source>
</evidence>
<dbReference type="EMBL" id="AP018694">
    <property type="protein sequence ID" value="BBE19517.1"/>
    <property type="molecule type" value="Genomic_DNA"/>
</dbReference>
<dbReference type="PROSITE" id="PS51318">
    <property type="entry name" value="TAT"/>
    <property type="match status" value="1"/>
</dbReference>
<dbReference type="AlphaFoldDB" id="A0A5K7SDJ4"/>
<keyword evidence="3" id="KW-1185">Reference proteome</keyword>
<organism evidence="2 3">
    <name type="scientific">Aquipluma nitroreducens</name>
    <dbReference type="NCBI Taxonomy" id="2010828"/>
    <lineage>
        <taxon>Bacteria</taxon>
        <taxon>Pseudomonadati</taxon>
        <taxon>Bacteroidota</taxon>
        <taxon>Bacteroidia</taxon>
        <taxon>Marinilabiliales</taxon>
        <taxon>Prolixibacteraceae</taxon>
        <taxon>Aquipluma</taxon>
    </lineage>
</organism>
<dbReference type="Pfam" id="PF13472">
    <property type="entry name" value="Lipase_GDSL_2"/>
    <property type="match status" value="1"/>
</dbReference>
<feature type="domain" description="SGNH hydrolase-type esterase" evidence="1">
    <location>
        <begin position="54"/>
        <end position="241"/>
    </location>
</feature>
<dbReference type="SUPFAM" id="SSF52266">
    <property type="entry name" value="SGNH hydrolase"/>
    <property type="match status" value="1"/>
</dbReference>
<dbReference type="NCBIfam" id="TIGR01409">
    <property type="entry name" value="TAT_signal_seq"/>
    <property type="match status" value="1"/>
</dbReference>
<dbReference type="Proteomes" id="UP001193389">
    <property type="component" value="Chromosome"/>
</dbReference>
<dbReference type="PANTHER" id="PTHR30383">
    <property type="entry name" value="THIOESTERASE 1/PROTEASE 1/LYSOPHOSPHOLIPASE L1"/>
    <property type="match status" value="1"/>
</dbReference>
<dbReference type="InterPro" id="IPR019546">
    <property type="entry name" value="TAT_signal_bac_arc"/>
</dbReference>
<proteinExistence type="predicted"/>
<dbReference type="InterPro" id="IPR006311">
    <property type="entry name" value="TAT_signal"/>
</dbReference>
<sequence>MQINRRNFLRNATIGAVALTAIPEILSASMQLGKKRQKGILPSLKTGDVILFQGDSITDAGRERMKQQSNLSSSFGTGYSFLAASRILNENPLKDFSIFNRGISGNKVYQLSERWQRDCFDLNPALISILVGVNDYWHTLDGKYDGTVEKYAQDYKQLLVLTRKMLPEVKLVIGEPFAILGSTAVTEKWFPAFDGYREAAKKLAEEFNAVFIPYQAIFNEAILRAPAKYWTADGVHPTMAGCSLMAEAWLNAVK</sequence>
<dbReference type="Gene3D" id="3.40.50.1110">
    <property type="entry name" value="SGNH hydrolase"/>
    <property type="match status" value="1"/>
</dbReference>
<name>A0A5K7SDJ4_9BACT</name>
<protein>
    <submittedName>
        <fullName evidence="2">Lipase/acylhydrolase family protein</fullName>
    </submittedName>
</protein>
<dbReference type="PANTHER" id="PTHR30383:SF5">
    <property type="entry name" value="SGNH HYDROLASE-TYPE ESTERASE DOMAIN-CONTAINING PROTEIN"/>
    <property type="match status" value="1"/>
</dbReference>
<dbReference type="CDD" id="cd01834">
    <property type="entry name" value="SGNH_hydrolase_like_2"/>
    <property type="match status" value="1"/>
</dbReference>
<reference evidence="2" key="1">
    <citation type="journal article" date="2020" name="Int. J. Syst. Evol. Microbiol.">
        <title>Aquipluma nitroreducens gen. nov. sp. nov., a novel facultatively anaerobic bacterium isolated from a freshwater lake.</title>
        <authorList>
            <person name="Watanabe M."/>
            <person name="Kojima H."/>
            <person name="Fukui M."/>
        </authorList>
    </citation>
    <scope>NUCLEOTIDE SEQUENCE</scope>
    <source>
        <strain evidence="2">MeG22</strain>
    </source>
</reference>
<dbReference type="InterPro" id="IPR013830">
    <property type="entry name" value="SGNH_hydro"/>
</dbReference>
<accession>A0A5K7SDJ4</accession>
<dbReference type="GO" id="GO:0004622">
    <property type="term" value="F:phosphatidylcholine lysophospholipase activity"/>
    <property type="evidence" value="ECO:0007669"/>
    <property type="project" value="TreeGrafter"/>
</dbReference>
<evidence type="ECO:0000259" key="1">
    <source>
        <dbReference type="Pfam" id="PF13472"/>
    </source>
</evidence>
<dbReference type="InterPro" id="IPR036514">
    <property type="entry name" value="SGNH_hydro_sf"/>
</dbReference>
<gene>
    <name evidence="2" type="ORF">AQPE_3702</name>
</gene>
<evidence type="ECO:0000313" key="2">
    <source>
        <dbReference type="EMBL" id="BBE19517.1"/>
    </source>
</evidence>